<name>A0AAD7EZM7_9AGAR</name>
<gene>
    <name evidence="3" type="ORF">DFH08DRAFT_1074229</name>
</gene>
<dbReference type="AlphaFoldDB" id="A0AAD7EZM7"/>
<keyword evidence="1" id="KW-0677">Repeat</keyword>
<keyword evidence="2" id="KW-0040">ANK repeat</keyword>
<keyword evidence="4" id="KW-1185">Reference proteome</keyword>
<evidence type="ECO:0000256" key="1">
    <source>
        <dbReference type="ARBA" id="ARBA00022737"/>
    </source>
</evidence>
<evidence type="ECO:0000313" key="4">
    <source>
        <dbReference type="Proteomes" id="UP001218218"/>
    </source>
</evidence>
<dbReference type="PANTHER" id="PTHR24198">
    <property type="entry name" value="ANKYRIN REPEAT AND PROTEIN KINASE DOMAIN-CONTAINING PROTEIN"/>
    <property type="match status" value="1"/>
</dbReference>
<dbReference type="InterPro" id="IPR036770">
    <property type="entry name" value="Ankyrin_rpt-contain_sf"/>
</dbReference>
<dbReference type="Proteomes" id="UP001218218">
    <property type="component" value="Unassembled WGS sequence"/>
</dbReference>
<dbReference type="EMBL" id="JARIHO010000005">
    <property type="protein sequence ID" value="KAJ7361176.1"/>
    <property type="molecule type" value="Genomic_DNA"/>
</dbReference>
<comment type="caution">
    <text evidence="3">The sequence shown here is derived from an EMBL/GenBank/DDBJ whole genome shotgun (WGS) entry which is preliminary data.</text>
</comment>
<dbReference type="SUPFAM" id="SSF48403">
    <property type="entry name" value="Ankyrin repeat"/>
    <property type="match status" value="1"/>
</dbReference>
<evidence type="ECO:0000256" key="2">
    <source>
        <dbReference type="ARBA" id="ARBA00023043"/>
    </source>
</evidence>
<dbReference type="SMART" id="SM00248">
    <property type="entry name" value="ANK"/>
    <property type="match status" value="5"/>
</dbReference>
<reference evidence="3" key="1">
    <citation type="submission" date="2023-03" db="EMBL/GenBank/DDBJ databases">
        <title>Massive genome expansion in bonnet fungi (Mycena s.s.) driven by repeated elements and novel gene families across ecological guilds.</title>
        <authorList>
            <consortium name="Lawrence Berkeley National Laboratory"/>
            <person name="Harder C.B."/>
            <person name="Miyauchi S."/>
            <person name="Viragh M."/>
            <person name="Kuo A."/>
            <person name="Thoen E."/>
            <person name="Andreopoulos B."/>
            <person name="Lu D."/>
            <person name="Skrede I."/>
            <person name="Drula E."/>
            <person name="Henrissat B."/>
            <person name="Morin E."/>
            <person name="Kohler A."/>
            <person name="Barry K."/>
            <person name="LaButti K."/>
            <person name="Morin E."/>
            <person name="Salamov A."/>
            <person name="Lipzen A."/>
            <person name="Mereny Z."/>
            <person name="Hegedus B."/>
            <person name="Baldrian P."/>
            <person name="Stursova M."/>
            <person name="Weitz H."/>
            <person name="Taylor A."/>
            <person name="Grigoriev I.V."/>
            <person name="Nagy L.G."/>
            <person name="Martin F."/>
            <person name="Kauserud H."/>
        </authorList>
    </citation>
    <scope>NUCLEOTIDE SEQUENCE</scope>
    <source>
        <strain evidence="3">CBHHK002</strain>
    </source>
</reference>
<organism evidence="3 4">
    <name type="scientific">Mycena albidolilacea</name>
    <dbReference type="NCBI Taxonomy" id="1033008"/>
    <lineage>
        <taxon>Eukaryota</taxon>
        <taxon>Fungi</taxon>
        <taxon>Dikarya</taxon>
        <taxon>Basidiomycota</taxon>
        <taxon>Agaricomycotina</taxon>
        <taxon>Agaricomycetes</taxon>
        <taxon>Agaricomycetidae</taxon>
        <taxon>Agaricales</taxon>
        <taxon>Marasmiineae</taxon>
        <taxon>Mycenaceae</taxon>
        <taxon>Mycena</taxon>
    </lineage>
</organism>
<dbReference type="Pfam" id="PF12796">
    <property type="entry name" value="Ank_2"/>
    <property type="match status" value="2"/>
</dbReference>
<evidence type="ECO:0000313" key="3">
    <source>
        <dbReference type="EMBL" id="KAJ7361176.1"/>
    </source>
</evidence>
<sequence length="468" mass="52377">MYHIIDITSFVLVAYHHTRLVLCLFHSQPRSLTIFLSPARPSLFLVTSRSRCFGSPRLRPASRCVLVLGAAFLFPPDSHLSPLPQARWKARRIGREAAQASRTHPTSPFFIPSIIHHCLSFRAVRRTASHHVFPSSPRLALLFAVENELESTLDKLVLAGISLDTEFELDYTMRPLHIAALMGLRVMVTKLLWIGLPVRVHAHSTNPWARTALDFVARQGHLEIVRILAPIRNDVPLLLSDAHEQYLGRALRESMRLGSLEISRYLVSEGADINFLDESDEGLLLASGADPNAHTVYGFIPLFVAANIDMRRQYSPENLVFIDNVETLRFFLERGADPNHADTWGRTPFHSACLSNDGAKNAKARVELLLQFGAHTVEKVNGGGVTPVDYAMQKDYSEVVKTLEPLVQDPELKLRIAEWWEKPILSIAFIAPCSSCPDGKQPSRNANEELAARNPIGPAQEFARFQNL</sequence>
<dbReference type="Gene3D" id="1.25.40.20">
    <property type="entry name" value="Ankyrin repeat-containing domain"/>
    <property type="match status" value="2"/>
</dbReference>
<proteinExistence type="predicted"/>
<accession>A0AAD7EZM7</accession>
<dbReference type="PANTHER" id="PTHR24198:SF165">
    <property type="entry name" value="ANKYRIN REPEAT-CONTAINING PROTEIN-RELATED"/>
    <property type="match status" value="1"/>
</dbReference>
<dbReference type="InterPro" id="IPR002110">
    <property type="entry name" value="Ankyrin_rpt"/>
</dbReference>
<protein>
    <submittedName>
        <fullName evidence="3">Ankyrin repeat-containing domain protein</fullName>
    </submittedName>
</protein>